<comment type="similarity">
    <text evidence="3 9">Belongs to the CobD/CbiB family.</text>
</comment>
<name>A0ABR9R314_9FIRM</name>
<feature type="transmembrane region" description="Helical" evidence="9">
    <location>
        <begin position="214"/>
        <end position="235"/>
    </location>
</feature>
<keyword evidence="11" id="KW-1185">Reference proteome</keyword>
<feature type="transmembrane region" description="Helical" evidence="9">
    <location>
        <begin position="53"/>
        <end position="78"/>
    </location>
</feature>
<evidence type="ECO:0000256" key="7">
    <source>
        <dbReference type="ARBA" id="ARBA00022989"/>
    </source>
</evidence>
<feature type="transmembrane region" description="Helical" evidence="9">
    <location>
        <begin position="158"/>
        <end position="179"/>
    </location>
</feature>
<sequence>MTVVYAALCGFVIDLLLGDPAWMPHPVVFMGRCISALEKLLRRIFPKTPKGELAGGVILAAVLPLGTLALTGLCVWGLGLIHPALSFALQVLWCWQALAAKGLRQESDNVRRALVTGTLDDARKAVSRIVGRDTAALSREGVIRAAVETVAENFSDGVVAPLFWMLLGGAPLALAYKAVNTMDSMVGYKNDRYLYFGRAAAKLDDAANWLPSRLAALLLVAAAPLIGQNAGRAFAIWRRDRRKHASPNSAQTESAMAGALGVRLAGPASYFGKIHQKPWIGDDTRPIEPEDITRAGRMLYAGSVLALLLLCGARLGILALIL</sequence>
<evidence type="ECO:0000256" key="2">
    <source>
        <dbReference type="ARBA" id="ARBA00004953"/>
    </source>
</evidence>
<keyword evidence="4 9" id="KW-1003">Cell membrane</keyword>
<dbReference type="EMBL" id="JADCKC010000002">
    <property type="protein sequence ID" value="MBE5037506.1"/>
    <property type="molecule type" value="Genomic_DNA"/>
</dbReference>
<reference evidence="10 11" key="1">
    <citation type="submission" date="2020-10" db="EMBL/GenBank/DDBJ databases">
        <title>ChiBAC.</title>
        <authorList>
            <person name="Zenner C."/>
            <person name="Hitch T.C.A."/>
            <person name="Clavel T."/>
        </authorList>
    </citation>
    <scope>NUCLEOTIDE SEQUENCE [LARGE SCALE GENOMIC DNA]</scope>
    <source>
        <strain evidence="10 11">DSM 109015</strain>
    </source>
</reference>
<comment type="function">
    <text evidence="9">Converts cobyric acid to cobinamide by the addition of aminopropanol on the F carboxylic group.</text>
</comment>
<evidence type="ECO:0000256" key="5">
    <source>
        <dbReference type="ARBA" id="ARBA00022573"/>
    </source>
</evidence>
<comment type="caution">
    <text evidence="10">The sequence shown here is derived from an EMBL/GenBank/DDBJ whole genome shotgun (WGS) entry which is preliminary data.</text>
</comment>
<keyword evidence="8 9" id="KW-0472">Membrane</keyword>
<protein>
    <recommendedName>
        <fullName evidence="9">Cobalamin biosynthesis protein CobD</fullName>
    </recommendedName>
</protein>
<evidence type="ECO:0000256" key="6">
    <source>
        <dbReference type="ARBA" id="ARBA00022692"/>
    </source>
</evidence>
<evidence type="ECO:0000256" key="3">
    <source>
        <dbReference type="ARBA" id="ARBA00006263"/>
    </source>
</evidence>
<proteinExistence type="inferred from homology"/>
<keyword evidence="5 9" id="KW-0169">Cobalamin biosynthesis</keyword>
<evidence type="ECO:0000256" key="1">
    <source>
        <dbReference type="ARBA" id="ARBA00004651"/>
    </source>
</evidence>
<dbReference type="NCBIfam" id="TIGR00380">
    <property type="entry name" value="cobal_cbiB"/>
    <property type="match status" value="1"/>
</dbReference>
<comment type="caution">
    <text evidence="9">Lacks conserved residue(s) required for the propagation of feature annotation.</text>
</comment>
<organism evidence="10 11">
    <name type="scientific">Gemmiger gallinarum</name>
    <dbReference type="NCBI Taxonomy" id="2779354"/>
    <lineage>
        <taxon>Bacteria</taxon>
        <taxon>Bacillati</taxon>
        <taxon>Bacillota</taxon>
        <taxon>Clostridia</taxon>
        <taxon>Eubacteriales</taxon>
        <taxon>Gemmiger</taxon>
    </lineage>
</organism>
<accession>A0ABR9R314</accession>
<feature type="transmembrane region" description="Helical" evidence="9">
    <location>
        <begin position="299"/>
        <end position="321"/>
    </location>
</feature>
<evidence type="ECO:0000256" key="9">
    <source>
        <dbReference type="HAMAP-Rule" id="MF_00024"/>
    </source>
</evidence>
<comment type="pathway">
    <text evidence="2 9">Cofactor biosynthesis; adenosylcobalamin biosynthesis.</text>
</comment>
<dbReference type="HAMAP" id="MF_00024">
    <property type="entry name" value="CobD_CbiB"/>
    <property type="match status" value="1"/>
</dbReference>
<dbReference type="PANTHER" id="PTHR34308:SF1">
    <property type="entry name" value="COBALAMIN BIOSYNTHESIS PROTEIN CBIB"/>
    <property type="match status" value="1"/>
</dbReference>
<dbReference type="Pfam" id="PF03186">
    <property type="entry name" value="CobD_Cbib"/>
    <property type="match status" value="1"/>
</dbReference>
<gene>
    <name evidence="9 10" type="primary">cobD</name>
    <name evidence="10" type="ORF">INF35_06895</name>
</gene>
<dbReference type="PANTHER" id="PTHR34308">
    <property type="entry name" value="COBALAMIN BIOSYNTHESIS PROTEIN CBIB"/>
    <property type="match status" value="1"/>
</dbReference>
<evidence type="ECO:0000256" key="8">
    <source>
        <dbReference type="ARBA" id="ARBA00023136"/>
    </source>
</evidence>
<keyword evidence="6 9" id="KW-0812">Transmembrane</keyword>
<evidence type="ECO:0000256" key="4">
    <source>
        <dbReference type="ARBA" id="ARBA00022475"/>
    </source>
</evidence>
<comment type="subcellular location">
    <subcellularLocation>
        <location evidence="1 9">Cell membrane</location>
        <topology evidence="1 9">Multi-pass membrane protein</topology>
    </subcellularLocation>
</comment>
<evidence type="ECO:0000313" key="10">
    <source>
        <dbReference type="EMBL" id="MBE5037506.1"/>
    </source>
</evidence>
<dbReference type="RefSeq" id="WP_193500900.1">
    <property type="nucleotide sequence ID" value="NZ_JADCKC010000002.1"/>
</dbReference>
<keyword evidence="7 9" id="KW-1133">Transmembrane helix</keyword>
<evidence type="ECO:0000313" key="11">
    <source>
        <dbReference type="Proteomes" id="UP000768567"/>
    </source>
</evidence>
<dbReference type="InterPro" id="IPR004485">
    <property type="entry name" value="Cobalamin_biosynth_CobD/CbiB"/>
</dbReference>
<dbReference type="Proteomes" id="UP000768567">
    <property type="component" value="Unassembled WGS sequence"/>
</dbReference>